<dbReference type="PANTHER" id="PTHR22991">
    <property type="entry name" value="PROTEIN CBG13490"/>
    <property type="match status" value="1"/>
</dbReference>
<feature type="chain" id="PRO_5043030190" description="C-type lectin" evidence="2">
    <location>
        <begin position="25"/>
        <end position="196"/>
    </location>
</feature>
<evidence type="ECO:0000256" key="1">
    <source>
        <dbReference type="ARBA" id="ARBA00023157"/>
    </source>
</evidence>
<dbReference type="EMBL" id="BTRK01000005">
    <property type="protein sequence ID" value="GMR51450.1"/>
    <property type="molecule type" value="Genomic_DNA"/>
</dbReference>
<sequence>SALSAMLGMIRFLLFAALIYAVHSKCPTGFDSLRDGECHKEIHEAVKENPQNAVSNTKIECKAYGAGAVIIRNQQDQDYWVSLAQESRKKGIDYGNILLGLECSKLKAQWQWGDGSAITFKPAANALGIAQQCDNSDDPWAYRCMWTVDPGTGNWNQQLSFNKGTREQLFHLQFASITAWTSIASCRRSSGEGRDH</sequence>
<dbReference type="InterPro" id="IPR016187">
    <property type="entry name" value="CTDL_fold"/>
</dbReference>
<dbReference type="Gene3D" id="3.10.100.10">
    <property type="entry name" value="Mannose-Binding Protein A, subunit A"/>
    <property type="match status" value="1"/>
</dbReference>
<dbReference type="SUPFAM" id="SSF56436">
    <property type="entry name" value="C-type lectin-like"/>
    <property type="match status" value="1"/>
</dbReference>
<feature type="non-terminal residue" evidence="3">
    <location>
        <position position="1"/>
    </location>
</feature>
<keyword evidence="4" id="KW-1185">Reference proteome</keyword>
<feature type="signal peptide" evidence="2">
    <location>
        <begin position="1"/>
        <end position="24"/>
    </location>
</feature>
<evidence type="ECO:0008006" key="5">
    <source>
        <dbReference type="Google" id="ProtNLM"/>
    </source>
</evidence>
<organism evidence="3 4">
    <name type="scientific">Pristionchus mayeri</name>
    <dbReference type="NCBI Taxonomy" id="1317129"/>
    <lineage>
        <taxon>Eukaryota</taxon>
        <taxon>Metazoa</taxon>
        <taxon>Ecdysozoa</taxon>
        <taxon>Nematoda</taxon>
        <taxon>Chromadorea</taxon>
        <taxon>Rhabditida</taxon>
        <taxon>Rhabditina</taxon>
        <taxon>Diplogasteromorpha</taxon>
        <taxon>Diplogasteroidea</taxon>
        <taxon>Neodiplogasteridae</taxon>
        <taxon>Pristionchus</taxon>
    </lineage>
</organism>
<dbReference type="Proteomes" id="UP001328107">
    <property type="component" value="Unassembled WGS sequence"/>
</dbReference>
<reference evidence="4" key="1">
    <citation type="submission" date="2022-10" db="EMBL/GenBank/DDBJ databases">
        <title>Genome assembly of Pristionchus species.</title>
        <authorList>
            <person name="Yoshida K."/>
            <person name="Sommer R.J."/>
        </authorList>
    </citation>
    <scope>NUCLEOTIDE SEQUENCE [LARGE SCALE GENOMIC DNA]</scope>
    <source>
        <strain evidence="4">RS5460</strain>
    </source>
</reference>
<dbReference type="InterPro" id="IPR016186">
    <property type="entry name" value="C-type_lectin-like/link_sf"/>
</dbReference>
<gene>
    <name evidence="3" type="ORF">PMAYCL1PPCAC_21645</name>
</gene>
<evidence type="ECO:0000313" key="4">
    <source>
        <dbReference type="Proteomes" id="UP001328107"/>
    </source>
</evidence>
<name>A0AAN5I4U0_9BILA</name>
<dbReference type="InterPro" id="IPR050976">
    <property type="entry name" value="Snaclec"/>
</dbReference>
<evidence type="ECO:0000313" key="3">
    <source>
        <dbReference type="EMBL" id="GMR51450.1"/>
    </source>
</evidence>
<evidence type="ECO:0000256" key="2">
    <source>
        <dbReference type="SAM" id="SignalP"/>
    </source>
</evidence>
<accession>A0AAN5I4U0</accession>
<protein>
    <recommendedName>
        <fullName evidence="5">C-type lectin</fullName>
    </recommendedName>
</protein>
<keyword evidence="1" id="KW-1015">Disulfide bond</keyword>
<dbReference type="AlphaFoldDB" id="A0AAN5I4U0"/>
<comment type="caution">
    <text evidence="3">The sequence shown here is derived from an EMBL/GenBank/DDBJ whole genome shotgun (WGS) entry which is preliminary data.</text>
</comment>
<keyword evidence="2" id="KW-0732">Signal</keyword>
<proteinExistence type="predicted"/>
<dbReference type="PANTHER" id="PTHR22991:SF40">
    <property type="entry name" value="PROTEIN CBG13490"/>
    <property type="match status" value="1"/>
</dbReference>